<proteinExistence type="predicted"/>
<gene>
    <name evidence="6" type="ORF">H4W31_005383</name>
</gene>
<keyword evidence="4" id="KW-0663">Pyridoxal phosphate</keyword>
<organism evidence="6 7">
    <name type="scientific">Plantactinospora soyae</name>
    <dbReference type="NCBI Taxonomy" id="1544732"/>
    <lineage>
        <taxon>Bacteria</taxon>
        <taxon>Bacillati</taxon>
        <taxon>Actinomycetota</taxon>
        <taxon>Actinomycetes</taxon>
        <taxon>Micromonosporales</taxon>
        <taxon>Micromonosporaceae</taxon>
        <taxon>Plantactinospora</taxon>
    </lineage>
</organism>
<dbReference type="CDD" id="cd00609">
    <property type="entry name" value="AAT_like"/>
    <property type="match status" value="1"/>
</dbReference>
<dbReference type="InterPro" id="IPR015421">
    <property type="entry name" value="PyrdxlP-dep_Trfase_major"/>
</dbReference>
<dbReference type="EMBL" id="JADBEB010000001">
    <property type="protein sequence ID" value="MBE1489745.1"/>
    <property type="molecule type" value="Genomic_DNA"/>
</dbReference>
<keyword evidence="2 6" id="KW-0032">Aminotransferase</keyword>
<accession>A0A927MEP3</accession>
<dbReference type="InterPro" id="IPR015424">
    <property type="entry name" value="PyrdxlP-dep_Trfase"/>
</dbReference>
<evidence type="ECO:0000256" key="2">
    <source>
        <dbReference type="ARBA" id="ARBA00022576"/>
    </source>
</evidence>
<dbReference type="EC" id="2.6.1.103" evidence="6"/>
<dbReference type="Gene3D" id="3.40.640.10">
    <property type="entry name" value="Type I PLP-dependent aspartate aminotransferase-like (Major domain)"/>
    <property type="match status" value="1"/>
</dbReference>
<comment type="cofactor">
    <cofactor evidence="1">
        <name>pyridoxal 5'-phosphate</name>
        <dbReference type="ChEBI" id="CHEBI:597326"/>
    </cofactor>
</comment>
<dbReference type="GO" id="GO:0030170">
    <property type="term" value="F:pyridoxal phosphate binding"/>
    <property type="evidence" value="ECO:0007669"/>
    <property type="project" value="InterPro"/>
</dbReference>
<dbReference type="PANTHER" id="PTHR42790">
    <property type="entry name" value="AMINOTRANSFERASE"/>
    <property type="match status" value="1"/>
</dbReference>
<dbReference type="GO" id="GO:0008483">
    <property type="term" value="F:transaminase activity"/>
    <property type="evidence" value="ECO:0007669"/>
    <property type="project" value="UniProtKB-KW"/>
</dbReference>
<feature type="domain" description="Aminotransferase class I/classII large" evidence="5">
    <location>
        <begin position="80"/>
        <end position="421"/>
    </location>
</feature>
<reference evidence="6" key="1">
    <citation type="submission" date="2020-10" db="EMBL/GenBank/DDBJ databases">
        <title>Sequencing the genomes of 1000 actinobacteria strains.</title>
        <authorList>
            <person name="Klenk H.-P."/>
        </authorList>
    </citation>
    <scope>NUCLEOTIDE SEQUENCE</scope>
    <source>
        <strain evidence="6">DSM 46832</strain>
    </source>
</reference>
<evidence type="ECO:0000259" key="5">
    <source>
        <dbReference type="Pfam" id="PF00155"/>
    </source>
</evidence>
<name>A0A927MEP3_9ACTN</name>
<sequence>MVEIARAELHVSVSDPVASSMNFLNEVAGRHPRAISLAAGRPYDGFYSVDDIAGYQQSYVDYLLAGGLSWDRVPGMLLQYGRTNGQLGELISRMLEIDENIVVSPESVMVTAGCQEAMIIVLRALCSDPDDVVLAVEPCYVGLTGAARILGVDAVPVPESIGGVDPETVAEVARRVRAAGKRPRALYLVPNFSNPSGASLPTATRRRLLDVAAEQDLLLLEDDPYGLFGTDDEPRPTLKSLDTGGRVIYLGSFAKSCFPGARVGFLVADQIVVDRAGRRTLLADEMSAIKSMLTVNTSPIAQAVIGGILVESDCSLRTANRDKIAFYRNNLRVLLASLDEHFPQPDRDERGVRWNVPGGGFFVVVDVPFRADEKLLERSAEQFGVLWTPMSFFYADGGHQSIRLSCSYLEADRLAEGVRRLSQLVAATV</sequence>
<evidence type="ECO:0000313" key="6">
    <source>
        <dbReference type="EMBL" id="MBE1489745.1"/>
    </source>
</evidence>
<protein>
    <submittedName>
        <fullName evidence="6">(S)-3,5-dihydroxyphenylglycine transaminase</fullName>
        <ecNumber evidence="6">2.6.1.103</ecNumber>
    </submittedName>
</protein>
<dbReference type="AlphaFoldDB" id="A0A927MEP3"/>
<dbReference type="InterPro" id="IPR004839">
    <property type="entry name" value="Aminotransferase_I/II_large"/>
</dbReference>
<dbReference type="InterPro" id="IPR015422">
    <property type="entry name" value="PyrdxlP-dep_Trfase_small"/>
</dbReference>
<dbReference type="SUPFAM" id="SSF53383">
    <property type="entry name" value="PLP-dependent transferases"/>
    <property type="match status" value="1"/>
</dbReference>
<keyword evidence="7" id="KW-1185">Reference proteome</keyword>
<comment type="caution">
    <text evidence="6">The sequence shown here is derived from an EMBL/GenBank/DDBJ whole genome shotgun (WGS) entry which is preliminary data.</text>
</comment>
<dbReference type="RefSeq" id="WP_192769156.1">
    <property type="nucleotide sequence ID" value="NZ_JADBEB010000001.1"/>
</dbReference>
<dbReference type="Proteomes" id="UP000649753">
    <property type="component" value="Unassembled WGS sequence"/>
</dbReference>
<dbReference type="PANTHER" id="PTHR42790:SF19">
    <property type="entry name" value="KYNURENINE_ALPHA-AMINOADIPATE AMINOTRANSFERASE, MITOCHONDRIAL"/>
    <property type="match status" value="1"/>
</dbReference>
<evidence type="ECO:0000313" key="7">
    <source>
        <dbReference type="Proteomes" id="UP000649753"/>
    </source>
</evidence>
<evidence type="ECO:0000256" key="4">
    <source>
        <dbReference type="ARBA" id="ARBA00022898"/>
    </source>
</evidence>
<evidence type="ECO:0000256" key="3">
    <source>
        <dbReference type="ARBA" id="ARBA00022679"/>
    </source>
</evidence>
<dbReference type="Gene3D" id="3.90.1150.10">
    <property type="entry name" value="Aspartate Aminotransferase, domain 1"/>
    <property type="match status" value="1"/>
</dbReference>
<dbReference type="Pfam" id="PF00155">
    <property type="entry name" value="Aminotran_1_2"/>
    <property type="match status" value="1"/>
</dbReference>
<evidence type="ECO:0000256" key="1">
    <source>
        <dbReference type="ARBA" id="ARBA00001933"/>
    </source>
</evidence>
<keyword evidence="3 6" id="KW-0808">Transferase</keyword>
<dbReference type="InterPro" id="IPR050859">
    <property type="entry name" value="Class-I_PLP-dep_aminotransf"/>
</dbReference>
<dbReference type="GO" id="GO:1901605">
    <property type="term" value="P:alpha-amino acid metabolic process"/>
    <property type="evidence" value="ECO:0007669"/>
    <property type="project" value="TreeGrafter"/>
</dbReference>